<evidence type="ECO:0000256" key="7">
    <source>
        <dbReference type="SAM" id="SignalP"/>
    </source>
</evidence>
<dbReference type="InterPro" id="IPR008969">
    <property type="entry name" value="CarboxyPept-like_regulatory"/>
</dbReference>
<dbReference type="EMBL" id="RSDW01000001">
    <property type="protein sequence ID" value="RSL17334.1"/>
    <property type="molecule type" value="Genomic_DNA"/>
</dbReference>
<keyword evidence="5" id="KW-0472">Membrane</keyword>
<dbReference type="PANTHER" id="PTHR30069:SF46">
    <property type="entry name" value="OAR PROTEIN"/>
    <property type="match status" value="1"/>
</dbReference>
<evidence type="ECO:0000256" key="1">
    <source>
        <dbReference type="ARBA" id="ARBA00004571"/>
    </source>
</evidence>
<dbReference type="GO" id="GO:0004180">
    <property type="term" value="F:carboxypeptidase activity"/>
    <property type="evidence" value="ECO:0007669"/>
    <property type="project" value="UniProtKB-KW"/>
</dbReference>
<feature type="domain" description="TonB-dependent transporter Oar-like beta-barrel" evidence="8">
    <location>
        <begin position="240"/>
        <end position="1044"/>
    </location>
</feature>
<reference evidence="9 10" key="1">
    <citation type="submission" date="2018-12" db="EMBL/GenBank/DDBJ databases">
        <title>Sequencing of bacterial isolates from soil warming experiment in Harvard Forest, Massachusetts, USA.</title>
        <authorList>
            <person name="Deangelis K."/>
        </authorList>
    </citation>
    <scope>NUCLEOTIDE SEQUENCE [LARGE SCALE GENOMIC DNA]</scope>
    <source>
        <strain evidence="9 10">EB153</strain>
    </source>
</reference>
<keyword evidence="9" id="KW-0645">Protease</keyword>
<comment type="subcellular location">
    <subcellularLocation>
        <location evidence="1">Cell outer membrane</location>
        <topology evidence="1">Multi-pass membrane protein</topology>
    </subcellularLocation>
</comment>
<sequence length="1069" mass="115615">MKSFSRHIYLYLLVLALAITQFLSAQTFRGGIAGTVQDSTNAVVANAKIVLLGTDTGYTRETVSTSAGAYSFQDLPLGNYSVTITAPGFASKKIDGIAVRPGQVYALDISVSVATSNEQVEVNAAAIALDTVSSTNNAVVSDKAVANIPLNGRDFTQLIKITPGFNGQGSLNGARTNQNNWQIDGADNNDLFHNSEGANQGGVSGIAGVTLPIDAIDQFSVQSQANAEVGRNAGGLINMVIKSGTNHIHGSAYYFLRNEFFASKSPILPTATRKPEIRNNQFGGSLGGPILHDKLFLFVNYERQKYVIGAQSAATEPTAAWVTQATALLTEHNIPVSPTSLNVLSLWPQGNKPSGGATLNNFFDTRPQDGYSDNVVGKLDWNLTSRQTLSVRSFIGTGRQLGNAGVNIWEYYQVAPNHVHNYAITHNWAKTDHLSNQLLAAVNYFGQTFNDNVHNQDIPALGLNTGVTNPSLFGAPTITITSFDQVGVTPPLGRQDYTGMLNDTATLVSGKHQFRLGGEFRRNYMNLLYQRNVRGSFNYDGTAYTALHPTNNYATEADGTTRALADYLAGYSTSGTIVYGTLQRDLWLNQWSIFGQDQYQLLSNLTLNYGLRWDYSGPVYSTNGTLSNFDPNSSTGFAIVGQNIDTIYPRSYTNVAPRFGFAYQAASKLAVRGTYGIYYDLPNLNGFFDNRPGNGASVGVQANNTGPNPVFTVSKSSAYQILPNINPFPTTGAATTFGVSTVDPGFRNAYVHNFNLNTQYQLGRNSIFQVSYVGALGRRLFNLIDINQAAPNSTGSTQQSTRPYFSKFPSFAAINQYESKAGSNFHSLQGMIRTSSFHGLTAQAAYTYGHSLDNVSGTRGFAPQNSLNLGGEYGNADFDTRHTFNAYAVYEVPKFTDRWKPLTSGWQGNVFTTFYTGKPINIKTSTNNSGVGEFQDRAVRIANPYTTSHTLVRSSATAGAYVQWFAPTAYALPAKGTFSGMHRNDGRGPGFGTVDASLVKNTQLHENVNLQLRAEMFNIFNRLNLANPSGSFTSTSLGRSTDTIGDSIGAPGIGSGEPFNVQFAAKIIF</sequence>
<evidence type="ECO:0000256" key="2">
    <source>
        <dbReference type="ARBA" id="ARBA00022448"/>
    </source>
</evidence>
<dbReference type="Gene3D" id="2.40.170.20">
    <property type="entry name" value="TonB-dependent receptor, beta-barrel domain"/>
    <property type="match status" value="1"/>
</dbReference>
<dbReference type="RefSeq" id="WP_125485833.1">
    <property type="nucleotide sequence ID" value="NZ_RSDW01000001.1"/>
</dbReference>
<evidence type="ECO:0000259" key="8">
    <source>
        <dbReference type="Pfam" id="PF25183"/>
    </source>
</evidence>
<keyword evidence="6" id="KW-0998">Cell outer membrane</keyword>
<dbReference type="InterPro" id="IPR057601">
    <property type="entry name" value="Oar-like_b-barrel"/>
</dbReference>
<keyword evidence="4" id="KW-0812">Transmembrane</keyword>
<organism evidence="9 10">
    <name type="scientific">Edaphobacter aggregans</name>
    <dbReference type="NCBI Taxonomy" id="570835"/>
    <lineage>
        <taxon>Bacteria</taxon>
        <taxon>Pseudomonadati</taxon>
        <taxon>Acidobacteriota</taxon>
        <taxon>Terriglobia</taxon>
        <taxon>Terriglobales</taxon>
        <taxon>Acidobacteriaceae</taxon>
        <taxon>Edaphobacter</taxon>
    </lineage>
</organism>
<dbReference type="GO" id="GO:0009279">
    <property type="term" value="C:cell outer membrane"/>
    <property type="evidence" value="ECO:0007669"/>
    <property type="project" value="UniProtKB-SubCell"/>
</dbReference>
<dbReference type="GO" id="GO:0044718">
    <property type="term" value="P:siderophore transmembrane transport"/>
    <property type="evidence" value="ECO:0007669"/>
    <property type="project" value="TreeGrafter"/>
</dbReference>
<keyword evidence="7" id="KW-0732">Signal</keyword>
<keyword evidence="2" id="KW-0813">Transport</keyword>
<dbReference type="Pfam" id="PF13620">
    <property type="entry name" value="CarboxypepD_reg"/>
    <property type="match status" value="1"/>
</dbReference>
<feature type="signal peptide" evidence="7">
    <location>
        <begin position="1"/>
        <end position="25"/>
    </location>
</feature>
<evidence type="ECO:0000313" key="10">
    <source>
        <dbReference type="Proteomes" id="UP000269669"/>
    </source>
</evidence>
<dbReference type="OrthoDB" id="97893at2"/>
<keyword evidence="9" id="KW-0378">Hydrolase</keyword>
<evidence type="ECO:0000256" key="4">
    <source>
        <dbReference type="ARBA" id="ARBA00022692"/>
    </source>
</evidence>
<dbReference type="Pfam" id="PF25183">
    <property type="entry name" value="OMP_b-brl_4"/>
    <property type="match status" value="1"/>
</dbReference>
<evidence type="ECO:0000256" key="3">
    <source>
        <dbReference type="ARBA" id="ARBA00022452"/>
    </source>
</evidence>
<accession>A0A3R9NZ98</accession>
<name>A0A3R9NZ98_9BACT</name>
<comment type="caution">
    <text evidence="9">The sequence shown here is derived from an EMBL/GenBank/DDBJ whole genome shotgun (WGS) entry which is preliminary data.</text>
</comment>
<dbReference type="InterPro" id="IPR039426">
    <property type="entry name" value="TonB-dep_rcpt-like"/>
</dbReference>
<feature type="chain" id="PRO_5018614261" evidence="7">
    <location>
        <begin position="26"/>
        <end position="1069"/>
    </location>
</feature>
<dbReference type="GO" id="GO:0015344">
    <property type="term" value="F:siderophore uptake transmembrane transporter activity"/>
    <property type="evidence" value="ECO:0007669"/>
    <property type="project" value="TreeGrafter"/>
</dbReference>
<dbReference type="AlphaFoldDB" id="A0A3R9NZ98"/>
<dbReference type="SUPFAM" id="SSF49464">
    <property type="entry name" value="Carboxypeptidase regulatory domain-like"/>
    <property type="match status" value="1"/>
</dbReference>
<dbReference type="SUPFAM" id="SSF56935">
    <property type="entry name" value="Porins"/>
    <property type="match status" value="1"/>
</dbReference>
<dbReference type="PANTHER" id="PTHR30069">
    <property type="entry name" value="TONB-DEPENDENT OUTER MEMBRANE RECEPTOR"/>
    <property type="match status" value="1"/>
</dbReference>
<evidence type="ECO:0000256" key="5">
    <source>
        <dbReference type="ARBA" id="ARBA00023136"/>
    </source>
</evidence>
<evidence type="ECO:0000313" key="9">
    <source>
        <dbReference type="EMBL" id="RSL17334.1"/>
    </source>
</evidence>
<evidence type="ECO:0000256" key="6">
    <source>
        <dbReference type="ARBA" id="ARBA00023237"/>
    </source>
</evidence>
<dbReference type="Gene3D" id="2.60.40.1120">
    <property type="entry name" value="Carboxypeptidase-like, regulatory domain"/>
    <property type="match status" value="1"/>
</dbReference>
<dbReference type="InterPro" id="IPR036942">
    <property type="entry name" value="Beta-barrel_TonB_sf"/>
</dbReference>
<keyword evidence="9" id="KW-0121">Carboxypeptidase</keyword>
<keyword evidence="10" id="KW-1185">Reference proteome</keyword>
<gene>
    <name evidence="9" type="ORF">EDE15_2866</name>
</gene>
<proteinExistence type="predicted"/>
<keyword evidence="3" id="KW-1134">Transmembrane beta strand</keyword>
<protein>
    <submittedName>
        <fullName evidence="9">Carboxypeptidase family protein</fullName>
    </submittedName>
</protein>
<dbReference type="Proteomes" id="UP000269669">
    <property type="component" value="Unassembled WGS sequence"/>
</dbReference>